<dbReference type="InterPro" id="IPR041881">
    <property type="entry name" value="PqqD_sf"/>
</dbReference>
<gene>
    <name evidence="1" type="ORF">GCM10010249_14680</name>
</gene>
<organism evidence="1 2">
    <name type="scientific">Streptomyces roseolilacinus</name>
    <dbReference type="NCBI Taxonomy" id="66904"/>
    <lineage>
        <taxon>Bacteria</taxon>
        <taxon>Bacillati</taxon>
        <taxon>Actinomycetota</taxon>
        <taxon>Actinomycetes</taxon>
        <taxon>Kitasatosporales</taxon>
        <taxon>Streptomycetaceae</taxon>
        <taxon>Streptomyces</taxon>
    </lineage>
</organism>
<evidence type="ECO:0000313" key="2">
    <source>
        <dbReference type="Proteomes" id="UP000654123"/>
    </source>
</evidence>
<dbReference type="RefSeq" id="WP_189530991.1">
    <property type="nucleotide sequence ID" value="NZ_BMSV01000002.1"/>
</dbReference>
<dbReference type="Proteomes" id="UP000654123">
    <property type="component" value="Unassembled WGS sequence"/>
</dbReference>
<reference evidence="1" key="1">
    <citation type="journal article" date="2014" name="Int. J. Syst. Evol. Microbiol.">
        <title>Complete genome sequence of Corynebacterium casei LMG S-19264T (=DSM 44701T), isolated from a smear-ripened cheese.</title>
        <authorList>
            <consortium name="US DOE Joint Genome Institute (JGI-PGF)"/>
            <person name="Walter F."/>
            <person name="Albersmeier A."/>
            <person name="Kalinowski J."/>
            <person name="Ruckert C."/>
        </authorList>
    </citation>
    <scope>NUCLEOTIDE SEQUENCE</scope>
    <source>
        <strain evidence="1">JCM 4335</strain>
    </source>
</reference>
<dbReference type="Gene3D" id="1.10.10.1150">
    <property type="entry name" value="Coenzyme PQQ synthesis protein D (PqqD)"/>
    <property type="match status" value="1"/>
</dbReference>
<dbReference type="EMBL" id="BMSV01000002">
    <property type="protein sequence ID" value="GGP97304.1"/>
    <property type="molecule type" value="Genomic_DNA"/>
</dbReference>
<comment type="caution">
    <text evidence="1">The sequence shown here is derived from an EMBL/GenBank/DDBJ whole genome shotgun (WGS) entry which is preliminary data.</text>
</comment>
<evidence type="ECO:0000313" key="1">
    <source>
        <dbReference type="EMBL" id="GGP97304.1"/>
    </source>
</evidence>
<sequence>MPTLKHGVLLTETEYGLALLDQESAEYWTLNPTAAVVLRNLLDGGGPERAVEILTTRYDDVDTDLAAEDVRRITDELRDAGLVVPDP</sequence>
<proteinExistence type="predicted"/>
<accession>A0A918B0W9</accession>
<dbReference type="NCBIfam" id="NF033530">
    <property type="entry name" value="lasso_PqqD_Strm"/>
    <property type="match status" value="1"/>
</dbReference>
<dbReference type="InterPro" id="IPR008792">
    <property type="entry name" value="PQQD"/>
</dbReference>
<dbReference type="AlphaFoldDB" id="A0A918B0W9"/>
<evidence type="ECO:0008006" key="3">
    <source>
        <dbReference type="Google" id="ProtNLM"/>
    </source>
</evidence>
<name>A0A918B0W9_9ACTN</name>
<protein>
    <recommendedName>
        <fullName evidence="3">Lasso peptide biosynthesis PqqD family chaperone</fullName>
    </recommendedName>
</protein>
<keyword evidence="2" id="KW-1185">Reference proteome</keyword>
<dbReference type="Pfam" id="PF05402">
    <property type="entry name" value="PqqD"/>
    <property type="match status" value="1"/>
</dbReference>
<reference evidence="1" key="2">
    <citation type="submission" date="2020-09" db="EMBL/GenBank/DDBJ databases">
        <authorList>
            <person name="Sun Q."/>
            <person name="Ohkuma M."/>
        </authorList>
    </citation>
    <scope>NUCLEOTIDE SEQUENCE</scope>
    <source>
        <strain evidence="1">JCM 4335</strain>
    </source>
</reference>